<proteinExistence type="predicted"/>
<dbReference type="SUPFAM" id="SSF141868">
    <property type="entry name" value="EAL domain-like"/>
    <property type="match status" value="1"/>
</dbReference>
<dbReference type="PROSITE" id="PS50883">
    <property type="entry name" value="EAL"/>
    <property type="match status" value="1"/>
</dbReference>
<keyword evidence="4" id="KW-1185">Reference proteome</keyword>
<reference evidence="4" key="1">
    <citation type="journal article" date="2019" name="Int. J. Syst. Evol. Microbiol.">
        <title>The Global Catalogue of Microorganisms (GCM) 10K type strain sequencing project: providing services to taxonomists for standard genome sequencing and annotation.</title>
        <authorList>
            <consortium name="The Broad Institute Genomics Platform"/>
            <consortium name="The Broad Institute Genome Sequencing Center for Infectious Disease"/>
            <person name="Wu L."/>
            <person name="Ma J."/>
        </authorList>
    </citation>
    <scope>NUCLEOTIDE SEQUENCE [LARGE SCALE GENOMIC DNA]</scope>
    <source>
        <strain evidence="4">CGMCC 4.7152</strain>
    </source>
</reference>
<feature type="domain" description="EAL" evidence="2">
    <location>
        <begin position="1"/>
        <end position="107"/>
    </location>
</feature>
<evidence type="ECO:0000256" key="1">
    <source>
        <dbReference type="SAM" id="MobiDB-lite"/>
    </source>
</evidence>
<protein>
    <recommendedName>
        <fullName evidence="2">EAL domain-containing protein</fullName>
    </recommendedName>
</protein>
<dbReference type="InterPro" id="IPR035919">
    <property type="entry name" value="EAL_sf"/>
</dbReference>
<feature type="region of interest" description="Disordered" evidence="1">
    <location>
        <begin position="118"/>
        <end position="144"/>
    </location>
</feature>
<sequence>MVTQRLPGPINDIEFSAAGAALLPTLEPDVVKLNHQLISSGLGQANVALIAAMAECERTRAALLVERVENSDASMIARAAGSYFQQGHLLGKPGPLPEHLPQPLHPIPLLVHPDPDEAVSTRGACCRPAAPGRPPPSARLGSTT</sequence>
<organism evidence="3 4">
    <name type="scientific">Dactylosporangium cerinum</name>
    <dbReference type="NCBI Taxonomy" id="1434730"/>
    <lineage>
        <taxon>Bacteria</taxon>
        <taxon>Bacillati</taxon>
        <taxon>Actinomycetota</taxon>
        <taxon>Actinomycetes</taxon>
        <taxon>Micromonosporales</taxon>
        <taxon>Micromonosporaceae</taxon>
        <taxon>Dactylosporangium</taxon>
    </lineage>
</organism>
<dbReference type="Gene3D" id="3.20.20.450">
    <property type="entry name" value="EAL domain"/>
    <property type="match status" value="1"/>
</dbReference>
<dbReference type="Proteomes" id="UP001595912">
    <property type="component" value="Unassembled WGS sequence"/>
</dbReference>
<gene>
    <name evidence="3" type="ORF">ACFPIJ_30290</name>
</gene>
<dbReference type="RefSeq" id="WP_380119886.1">
    <property type="nucleotide sequence ID" value="NZ_JBHSIU010000041.1"/>
</dbReference>
<evidence type="ECO:0000259" key="2">
    <source>
        <dbReference type="PROSITE" id="PS50883"/>
    </source>
</evidence>
<comment type="caution">
    <text evidence="3">The sequence shown here is derived from an EMBL/GenBank/DDBJ whole genome shotgun (WGS) entry which is preliminary data.</text>
</comment>
<dbReference type="EMBL" id="JBHSIU010000041">
    <property type="protein sequence ID" value="MFC5002108.1"/>
    <property type="molecule type" value="Genomic_DNA"/>
</dbReference>
<dbReference type="InterPro" id="IPR001633">
    <property type="entry name" value="EAL_dom"/>
</dbReference>
<evidence type="ECO:0000313" key="4">
    <source>
        <dbReference type="Proteomes" id="UP001595912"/>
    </source>
</evidence>
<name>A0ABV9W378_9ACTN</name>
<accession>A0ABV9W378</accession>
<evidence type="ECO:0000313" key="3">
    <source>
        <dbReference type="EMBL" id="MFC5002108.1"/>
    </source>
</evidence>